<dbReference type="GO" id="GO:0016740">
    <property type="term" value="F:transferase activity"/>
    <property type="evidence" value="ECO:0007669"/>
    <property type="project" value="UniProtKB-KW"/>
</dbReference>
<organism evidence="2 3">
    <name type="scientific">Candidatus Arcanibacter lacustris</name>
    <dbReference type="NCBI Taxonomy" id="1607817"/>
    <lineage>
        <taxon>Bacteria</taxon>
        <taxon>Pseudomonadati</taxon>
        <taxon>Pseudomonadota</taxon>
        <taxon>Alphaproteobacteria</taxon>
        <taxon>Rickettsiales</taxon>
        <taxon>Candidatus Arcanibacter</taxon>
    </lineage>
</organism>
<dbReference type="Pfam" id="PF04230">
    <property type="entry name" value="PS_pyruv_trans"/>
    <property type="match status" value="1"/>
</dbReference>
<keyword evidence="2" id="KW-0808">Transferase</keyword>
<keyword evidence="3" id="KW-1185">Reference proteome</keyword>
<dbReference type="Proteomes" id="UP000033358">
    <property type="component" value="Unassembled WGS sequence"/>
</dbReference>
<reference evidence="2 3" key="1">
    <citation type="submission" date="2015-02" db="EMBL/GenBank/DDBJ databases">
        <title>Single cell genomics of a rare environmental alphaproteobacterium provides unique insights into Rickettsiaceae evolution.</title>
        <authorList>
            <person name="Martijn J."/>
            <person name="Schulz F."/>
            <person name="Zaremba-Niedzwiedzka K."/>
            <person name="Viklund J."/>
            <person name="Stepanauskas R."/>
            <person name="Andersson S.G.E."/>
            <person name="Horn M."/>
            <person name="Guy L."/>
            <person name="Ettema T.J.G."/>
        </authorList>
    </citation>
    <scope>NUCLEOTIDE SEQUENCE [LARGE SCALE GENOMIC DNA]</scope>
    <source>
        <strain evidence="2 3">SCGC AAA041-L04</strain>
    </source>
</reference>
<gene>
    <name evidence="2" type="ORF">SZ25_00579</name>
</gene>
<proteinExistence type="predicted"/>
<dbReference type="PANTHER" id="PTHR36836">
    <property type="entry name" value="COLANIC ACID BIOSYNTHESIS PROTEIN WCAK"/>
    <property type="match status" value="1"/>
</dbReference>
<dbReference type="InterPro" id="IPR007345">
    <property type="entry name" value="Polysacch_pyruvyl_Trfase"/>
</dbReference>
<evidence type="ECO:0000313" key="2">
    <source>
        <dbReference type="EMBL" id="KKB96341.1"/>
    </source>
</evidence>
<sequence length="381" mass="43226">MKILLINDTSKWYHFGCTATSKALIEGIKKLGHAVNTLPITETYKIKFTPITKEGFLDENNFHNFAKENQEFIKLIKENDGIVFNGEGTLHGLNPAPLSLLYVAYISKAHFGKHVEILNHSAYPQHDTTLGETNEAAVYKLVYNTIDFAAIREPMSFNTMKNLGVKTVECFDCMPLYIRDHYTKTGIKKDKELLIAGSATWLQLNIPSDQRGNIEDFTEGLAGLNQYLKEMISRGFKIKFLYGSDSFPAKDDREFVVYMKEHFKLLLEVYEATSMEDWLQTIEQATMLVSGRFHHTIAASILGTHFIALNSNTPKIEGLMQILGSEKVVRYNDQHIYDKLMTATEQKLFSQENSIAVIGDNHLEILCAKAEKNFEGLKSMT</sequence>
<dbReference type="PANTHER" id="PTHR36836:SF1">
    <property type="entry name" value="COLANIC ACID BIOSYNTHESIS PROTEIN WCAK"/>
    <property type="match status" value="1"/>
</dbReference>
<evidence type="ECO:0000313" key="3">
    <source>
        <dbReference type="Proteomes" id="UP000033358"/>
    </source>
</evidence>
<dbReference type="EMBL" id="JYHA01000089">
    <property type="protein sequence ID" value="KKB96341.1"/>
    <property type="molecule type" value="Genomic_DNA"/>
</dbReference>
<feature type="domain" description="Polysaccharide pyruvyl transferase" evidence="1">
    <location>
        <begin position="15"/>
        <end position="311"/>
    </location>
</feature>
<evidence type="ECO:0000259" key="1">
    <source>
        <dbReference type="Pfam" id="PF04230"/>
    </source>
</evidence>
<accession>A0A0F5MNR8</accession>
<comment type="caution">
    <text evidence="2">The sequence shown here is derived from an EMBL/GenBank/DDBJ whole genome shotgun (WGS) entry which is preliminary data.</text>
</comment>
<name>A0A0F5MNR8_9RICK</name>
<protein>
    <submittedName>
        <fullName evidence="2">Polysaccharide pyruvyl transferase</fullName>
    </submittedName>
</protein>
<dbReference type="AlphaFoldDB" id="A0A0F5MNR8"/>